<dbReference type="AlphaFoldDB" id="A0A0M2NKV8"/>
<dbReference type="STRING" id="270498.CHK_1454"/>
<reference evidence="1 2" key="1">
    <citation type="submission" date="2015-04" db="EMBL/GenBank/DDBJ databases">
        <title>Draft genome sequence of bacteremic isolate Catabacter hongkongensis type strain HKU16T.</title>
        <authorList>
            <person name="Lau S.K."/>
            <person name="Teng J.L."/>
            <person name="Huang Y."/>
            <person name="Curreem S.O."/>
            <person name="Tsui S.K."/>
            <person name="Woo P.C."/>
        </authorList>
    </citation>
    <scope>NUCLEOTIDE SEQUENCE [LARGE SCALE GENOMIC DNA]</scope>
    <source>
        <strain evidence="1 2">HKU16</strain>
    </source>
</reference>
<protein>
    <recommendedName>
        <fullName evidence="3">DUF3006 domain-containing protein</fullName>
    </recommendedName>
</protein>
<dbReference type="InterPro" id="IPR021377">
    <property type="entry name" value="DUF3006"/>
</dbReference>
<proteinExistence type="predicted"/>
<comment type="caution">
    <text evidence="1">The sequence shown here is derived from an EMBL/GenBank/DDBJ whole genome shotgun (WGS) entry which is preliminary data.</text>
</comment>
<gene>
    <name evidence="1" type="ORF">CHK_1454</name>
</gene>
<accession>A0A0M2NKV8</accession>
<evidence type="ECO:0008006" key="3">
    <source>
        <dbReference type="Google" id="ProtNLM"/>
    </source>
</evidence>
<keyword evidence="2" id="KW-1185">Reference proteome</keyword>
<dbReference type="Pfam" id="PF11213">
    <property type="entry name" value="DUF3006"/>
    <property type="match status" value="1"/>
</dbReference>
<evidence type="ECO:0000313" key="2">
    <source>
        <dbReference type="Proteomes" id="UP000034076"/>
    </source>
</evidence>
<dbReference type="RefSeq" id="WP_046443324.1">
    <property type="nucleotide sequence ID" value="NZ_CAUERS010000164.1"/>
</dbReference>
<dbReference type="OrthoDB" id="164847at2"/>
<name>A0A0M2NKV8_9FIRM</name>
<dbReference type="Proteomes" id="UP000034076">
    <property type="component" value="Unassembled WGS sequence"/>
</dbReference>
<dbReference type="EMBL" id="LAYJ01000088">
    <property type="protein sequence ID" value="KKI51067.1"/>
    <property type="molecule type" value="Genomic_DNA"/>
</dbReference>
<evidence type="ECO:0000313" key="1">
    <source>
        <dbReference type="EMBL" id="KKI51067.1"/>
    </source>
</evidence>
<dbReference type="Gene3D" id="6.20.120.50">
    <property type="match status" value="1"/>
</dbReference>
<sequence length="66" mass="7666">MNYIIDRFEGAYAVVELENKKMVSVPCEALPDCVQEGDVIKVTIDQEETRARGERIQKRVKKLFHK</sequence>
<organism evidence="1 2">
    <name type="scientific">Christensenella hongkongensis</name>
    <dbReference type="NCBI Taxonomy" id="270498"/>
    <lineage>
        <taxon>Bacteria</taxon>
        <taxon>Bacillati</taxon>
        <taxon>Bacillota</taxon>
        <taxon>Clostridia</taxon>
        <taxon>Christensenellales</taxon>
        <taxon>Christensenellaceae</taxon>
        <taxon>Christensenella</taxon>
    </lineage>
</organism>